<comment type="caution">
    <text evidence="2">The sequence shown here is derived from an EMBL/GenBank/DDBJ whole genome shotgun (WGS) entry which is preliminary data.</text>
</comment>
<feature type="chain" id="PRO_5047277232" description="Secreted protein" evidence="1">
    <location>
        <begin position="31"/>
        <end position="216"/>
    </location>
</feature>
<proteinExistence type="predicted"/>
<accession>A0ABN3TL91</accession>
<dbReference type="Proteomes" id="UP001500886">
    <property type="component" value="Unassembled WGS sequence"/>
</dbReference>
<organism evidence="2 3">
    <name type="scientific">Streptomyces luteosporeus</name>
    <dbReference type="NCBI Taxonomy" id="173856"/>
    <lineage>
        <taxon>Bacteria</taxon>
        <taxon>Bacillati</taxon>
        <taxon>Actinomycetota</taxon>
        <taxon>Actinomycetes</taxon>
        <taxon>Kitasatosporales</taxon>
        <taxon>Streptomycetaceae</taxon>
        <taxon>Streptomyces</taxon>
    </lineage>
</organism>
<dbReference type="EMBL" id="BAAASL010000002">
    <property type="protein sequence ID" value="GAA2708336.1"/>
    <property type="molecule type" value="Genomic_DNA"/>
</dbReference>
<gene>
    <name evidence="2" type="ORF">GCM10010315_04500</name>
</gene>
<dbReference type="RefSeq" id="WP_344432908.1">
    <property type="nucleotide sequence ID" value="NZ_BAAASL010000002.1"/>
</dbReference>
<evidence type="ECO:0000256" key="1">
    <source>
        <dbReference type="SAM" id="SignalP"/>
    </source>
</evidence>
<protein>
    <recommendedName>
        <fullName evidence="4">Secreted protein</fullName>
    </recommendedName>
</protein>
<evidence type="ECO:0000313" key="2">
    <source>
        <dbReference type="EMBL" id="GAA2708336.1"/>
    </source>
</evidence>
<feature type="signal peptide" evidence="1">
    <location>
        <begin position="1"/>
        <end position="30"/>
    </location>
</feature>
<evidence type="ECO:0008006" key="4">
    <source>
        <dbReference type="Google" id="ProtNLM"/>
    </source>
</evidence>
<keyword evidence="3" id="KW-1185">Reference proteome</keyword>
<sequence>MNPYLTRHFVRIGLLAAGLATAATAGPAQAASSVAVIGDGARTTANHRHHIEYHDTFAVHQLGSVLAARVANHADATSAGCTADDACRSVALSFQIVTLSGENVRLNAINKGHALNDHCTGCQTLAGAYQFVVSTAHPTRLTPDAQRQLDGIHRRLDDLGRSRLPAADLKRKADALAAEVTALLSRPTSLTPTTAHTAAVRPAVQVHRHLDGWPGH</sequence>
<evidence type="ECO:0000313" key="3">
    <source>
        <dbReference type="Proteomes" id="UP001500886"/>
    </source>
</evidence>
<name>A0ABN3TL91_9ACTN</name>
<reference evidence="2 3" key="1">
    <citation type="journal article" date="2019" name="Int. J. Syst. Evol. Microbiol.">
        <title>The Global Catalogue of Microorganisms (GCM) 10K type strain sequencing project: providing services to taxonomists for standard genome sequencing and annotation.</title>
        <authorList>
            <consortium name="The Broad Institute Genomics Platform"/>
            <consortium name="The Broad Institute Genome Sequencing Center for Infectious Disease"/>
            <person name="Wu L."/>
            <person name="Ma J."/>
        </authorList>
    </citation>
    <scope>NUCLEOTIDE SEQUENCE [LARGE SCALE GENOMIC DNA]</scope>
    <source>
        <strain evidence="2 3">JCM 4542</strain>
    </source>
</reference>
<keyword evidence="1" id="KW-0732">Signal</keyword>